<dbReference type="AlphaFoldDB" id="A0A9P6IUA5"/>
<evidence type="ECO:0000313" key="1">
    <source>
        <dbReference type="EMBL" id="KAF9946182.1"/>
    </source>
</evidence>
<keyword evidence="2" id="KW-1185">Reference proteome</keyword>
<dbReference type="EMBL" id="JAAAHW010007823">
    <property type="protein sequence ID" value="KAF9946182.1"/>
    <property type="molecule type" value="Genomic_DNA"/>
</dbReference>
<gene>
    <name evidence="1" type="ORF">BGZ65_009991</name>
</gene>
<accession>A0A9P6IUA5</accession>
<organism evidence="1 2">
    <name type="scientific">Modicella reniformis</name>
    <dbReference type="NCBI Taxonomy" id="1440133"/>
    <lineage>
        <taxon>Eukaryota</taxon>
        <taxon>Fungi</taxon>
        <taxon>Fungi incertae sedis</taxon>
        <taxon>Mucoromycota</taxon>
        <taxon>Mortierellomycotina</taxon>
        <taxon>Mortierellomycetes</taxon>
        <taxon>Mortierellales</taxon>
        <taxon>Mortierellaceae</taxon>
        <taxon>Modicella</taxon>
    </lineage>
</organism>
<reference evidence="1" key="1">
    <citation type="journal article" date="2020" name="Fungal Divers.">
        <title>Resolving the Mortierellaceae phylogeny through synthesis of multi-gene phylogenetics and phylogenomics.</title>
        <authorList>
            <person name="Vandepol N."/>
            <person name="Liber J."/>
            <person name="Desiro A."/>
            <person name="Na H."/>
            <person name="Kennedy M."/>
            <person name="Barry K."/>
            <person name="Grigoriev I.V."/>
            <person name="Miller A.N."/>
            <person name="O'Donnell K."/>
            <person name="Stajich J.E."/>
            <person name="Bonito G."/>
        </authorList>
    </citation>
    <scope>NUCLEOTIDE SEQUENCE</scope>
    <source>
        <strain evidence="1">MES-2147</strain>
    </source>
</reference>
<dbReference type="Proteomes" id="UP000749646">
    <property type="component" value="Unassembled WGS sequence"/>
</dbReference>
<protein>
    <submittedName>
        <fullName evidence="1">Uncharacterized protein</fullName>
    </submittedName>
</protein>
<sequence>MEGVIRNFNSGGNEYNKIEHTARETCGVGIKVAVDPIKVLQRGVEGKWSEVRLNEVGVNEVEAKVNEVEVNEKNDVEVKESEDDVEDQDPESDHYHHLRLYCGHRFQENGNEKLMSVCDFGQQRIWENEDGHHGGSPIDDVQNHQRGEGTVGEVIDDVEGNEDDEVVIWIGHRERRHDHISKKNLACF</sequence>
<proteinExistence type="predicted"/>
<evidence type="ECO:0000313" key="2">
    <source>
        <dbReference type="Proteomes" id="UP000749646"/>
    </source>
</evidence>
<name>A0A9P6IUA5_9FUNG</name>
<comment type="caution">
    <text evidence="1">The sequence shown here is derived from an EMBL/GenBank/DDBJ whole genome shotgun (WGS) entry which is preliminary data.</text>
</comment>